<comment type="caution">
    <text evidence="3">The sequence shown here is derived from an EMBL/GenBank/DDBJ whole genome shotgun (WGS) entry which is preliminary data.</text>
</comment>
<feature type="region of interest" description="Disordered" evidence="1">
    <location>
        <begin position="1"/>
        <end position="37"/>
    </location>
</feature>
<reference evidence="3 4" key="1">
    <citation type="submission" date="2018-05" db="EMBL/GenBank/DDBJ databases">
        <title>Genetic diversity of glacier-inhabiting Cryobacterium bacteria in China and description of Cryobacterium mengkeensis sp. nov. and Arthrobacter glacialis sp. nov.</title>
        <authorList>
            <person name="Liu Q."/>
            <person name="Xin Y.-H."/>
        </authorList>
    </citation>
    <scope>NUCLEOTIDE SEQUENCE [LARGE SCALE GENOMIC DNA]</scope>
    <source>
        <strain evidence="3 4">LI2</strain>
    </source>
</reference>
<sequence length="132" mass="14380">MSSAVSRRKSKDQTGTSNGLAAAGRHMTQPLRSTVSASRDSAFVPGVDLVEEWMTESQTDPNVPLEIDSVASETTLQSNETPFADEDAIAKKMRSIDERQRHHRRKKRVALVLVVAVIAAIPALVIALLFVV</sequence>
<keyword evidence="2" id="KW-1133">Transmembrane helix</keyword>
<dbReference type="AlphaFoldDB" id="A0A2V5LIA1"/>
<evidence type="ECO:0000313" key="4">
    <source>
        <dbReference type="Proteomes" id="UP000247832"/>
    </source>
</evidence>
<dbReference type="RefSeq" id="WP_110501498.1">
    <property type="nucleotide sequence ID" value="NZ_QJVD01000014.1"/>
</dbReference>
<keyword evidence="2" id="KW-0812">Transmembrane</keyword>
<evidence type="ECO:0000256" key="2">
    <source>
        <dbReference type="SAM" id="Phobius"/>
    </source>
</evidence>
<feature type="compositionally biased region" description="Basic residues" evidence="1">
    <location>
        <begin position="1"/>
        <end position="10"/>
    </location>
</feature>
<gene>
    <name evidence="3" type="ORF">CVV68_13285</name>
</gene>
<evidence type="ECO:0000313" key="3">
    <source>
        <dbReference type="EMBL" id="PYI66540.1"/>
    </source>
</evidence>
<accession>A0A2V5LIA1</accession>
<organism evidence="3 4">
    <name type="scientific">Arthrobacter livingstonensis</name>
    <dbReference type="NCBI Taxonomy" id="670078"/>
    <lineage>
        <taxon>Bacteria</taxon>
        <taxon>Bacillati</taxon>
        <taxon>Actinomycetota</taxon>
        <taxon>Actinomycetes</taxon>
        <taxon>Micrococcales</taxon>
        <taxon>Micrococcaceae</taxon>
        <taxon>Arthrobacter</taxon>
    </lineage>
</organism>
<keyword evidence="2" id="KW-0472">Membrane</keyword>
<dbReference type="Proteomes" id="UP000247832">
    <property type="component" value="Unassembled WGS sequence"/>
</dbReference>
<proteinExistence type="predicted"/>
<name>A0A2V5LIA1_9MICC</name>
<evidence type="ECO:0000256" key="1">
    <source>
        <dbReference type="SAM" id="MobiDB-lite"/>
    </source>
</evidence>
<keyword evidence="4" id="KW-1185">Reference proteome</keyword>
<dbReference type="EMBL" id="QJVD01000014">
    <property type="protein sequence ID" value="PYI66540.1"/>
    <property type="molecule type" value="Genomic_DNA"/>
</dbReference>
<protein>
    <submittedName>
        <fullName evidence="3">Uncharacterized protein</fullName>
    </submittedName>
</protein>
<feature type="transmembrane region" description="Helical" evidence="2">
    <location>
        <begin position="109"/>
        <end position="131"/>
    </location>
</feature>